<keyword evidence="2" id="KW-1185">Reference proteome</keyword>
<evidence type="ECO:0000313" key="2">
    <source>
        <dbReference type="Proteomes" id="UP001175000"/>
    </source>
</evidence>
<comment type="caution">
    <text evidence="1">The sequence shown here is derived from an EMBL/GenBank/DDBJ whole genome shotgun (WGS) entry which is preliminary data.</text>
</comment>
<name>A0AA39WJL1_9PEZI</name>
<evidence type="ECO:0000313" key="1">
    <source>
        <dbReference type="EMBL" id="KAK0616572.1"/>
    </source>
</evidence>
<gene>
    <name evidence="1" type="ORF">B0T14DRAFT_497783</name>
</gene>
<protein>
    <submittedName>
        <fullName evidence="1">Uncharacterized protein</fullName>
    </submittedName>
</protein>
<proteinExistence type="predicted"/>
<organism evidence="1 2">
    <name type="scientific">Immersiella caudata</name>
    <dbReference type="NCBI Taxonomy" id="314043"/>
    <lineage>
        <taxon>Eukaryota</taxon>
        <taxon>Fungi</taxon>
        <taxon>Dikarya</taxon>
        <taxon>Ascomycota</taxon>
        <taxon>Pezizomycotina</taxon>
        <taxon>Sordariomycetes</taxon>
        <taxon>Sordariomycetidae</taxon>
        <taxon>Sordariales</taxon>
        <taxon>Lasiosphaeriaceae</taxon>
        <taxon>Immersiella</taxon>
    </lineage>
</organism>
<accession>A0AA39WJL1</accession>
<sequence>MSARHRLPKTPRVGIAALATMLACAPTVLLAIVSAVSNVASNAAIASAVAIQFWLYVHWSAGGIMLSHCTTSGFTALAWSSNRLLAQANQRGAWLFLALVANTMQFVAGPLLQQSTHRAIEDRTSDEFVLDLAPTNPDGWFGTTGNASAKIPAI</sequence>
<reference evidence="1" key="1">
    <citation type="submission" date="2023-06" db="EMBL/GenBank/DDBJ databases">
        <title>Genome-scale phylogeny and comparative genomics of the fungal order Sordariales.</title>
        <authorList>
            <consortium name="Lawrence Berkeley National Laboratory"/>
            <person name="Hensen N."/>
            <person name="Bonometti L."/>
            <person name="Westerberg I."/>
            <person name="Brannstrom I.O."/>
            <person name="Guillou S."/>
            <person name="Cros-Aarteil S."/>
            <person name="Calhoun S."/>
            <person name="Haridas S."/>
            <person name="Kuo A."/>
            <person name="Mondo S."/>
            <person name="Pangilinan J."/>
            <person name="Riley R."/>
            <person name="Labutti K."/>
            <person name="Andreopoulos B."/>
            <person name="Lipzen A."/>
            <person name="Chen C."/>
            <person name="Yanf M."/>
            <person name="Daum C."/>
            <person name="Ng V."/>
            <person name="Clum A."/>
            <person name="Steindorff A."/>
            <person name="Ohm R."/>
            <person name="Martin F."/>
            <person name="Silar P."/>
            <person name="Natvig D."/>
            <person name="Lalanne C."/>
            <person name="Gautier V."/>
            <person name="Ament-Velasquez S.L."/>
            <person name="Kruys A."/>
            <person name="Hutchinson M.I."/>
            <person name="Powell A.J."/>
            <person name="Barry K."/>
            <person name="Miller A.N."/>
            <person name="Grigoriev I.V."/>
            <person name="Debuchy R."/>
            <person name="Gladieux P."/>
            <person name="Thoren M.H."/>
            <person name="Johannesson H."/>
        </authorList>
    </citation>
    <scope>NUCLEOTIDE SEQUENCE</scope>
    <source>
        <strain evidence="1">CBS 606.72</strain>
    </source>
</reference>
<dbReference type="EMBL" id="JAULSU010000005">
    <property type="protein sequence ID" value="KAK0616572.1"/>
    <property type="molecule type" value="Genomic_DNA"/>
</dbReference>
<dbReference type="PROSITE" id="PS51257">
    <property type="entry name" value="PROKAR_LIPOPROTEIN"/>
    <property type="match status" value="1"/>
</dbReference>
<dbReference type="Proteomes" id="UP001175000">
    <property type="component" value="Unassembled WGS sequence"/>
</dbReference>
<dbReference type="AlphaFoldDB" id="A0AA39WJL1"/>